<comment type="caution">
    <text evidence="2">The sequence shown here is derived from an EMBL/GenBank/DDBJ whole genome shotgun (WGS) entry which is preliminary data.</text>
</comment>
<dbReference type="Proteomes" id="UP000660380">
    <property type="component" value="Unassembled WGS sequence"/>
</dbReference>
<gene>
    <name evidence="2" type="ORF">H6G81_04245</name>
</gene>
<accession>A0ABR8GL45</accession>
<proteinExistence type="predicted"/>
<organism evidence="2 3">
    <name type="scientific">Scytonema hofmannii FACHB-248</name>
    <dbReference type="NCBI Taxonomy" id="1842502"/>
    <lineage>
        <taxon>Bacteria</taxon>
        <taxon>Bacillati</taxon>
        <taxon>Cyanobacteriota</taxon>
        <taxon>Cyanophyceae</taxon>
        <taxon>Nostocales</taxon>
        <taxon>Scytonemataceae</taxon>
        <taxon>Scytonema</taxon>
    </lineage>
</organism>
<feature type="region of interest" description="Disordered" evidence="1">
    <location>
        <begin position="47"/>
        <end position="74"/>
    </location>
</feature>
<sequence length="74" mass="8161">MKHADKTTTLLVSLQILLSLGLTTQVKSELETRSTFLAEKIIFTENFDPPGKGKPKDTFGAGSRGRLKCHQKDS</sequence>
<evidence type="ECO:0000313" key="3">
    <source>
        <dbReference type="Proteomes" id="UP000660380"/>
    </source>
</evidence>
<evidence type="ECO:0000313" key="2">
    <source>
        <dbReference type="EMBL" id="MBD2603759.1"/>
    </source>
</evidence>
<protein>
    <submittedName>
        <fullName evidence="2">Uncharacterized protein</fullName>
    </submittedName>
</protein>
<feature type="compositionally biased region" description="Basic residues" evidence="1">
    <location>
        <begin position="65"/>
        <end position="74"/>
    </location>
</feature>
<reference evidence="2 3" key="1">
    <citation type="journal article" date="2020" name="ISME J.">
        <title>Comparative genomics reveals insights into cyanobacterial evolution and habitat adaptation.</title>
        <authorList>
            <person name="Chen M.Y."/>
            <person name="Teng W.K."/>
            <person name="Zhao L."/>
            <person name="Hu C.X."/>
            <person name="Zhou Y.K."/>
            <person name="Han B.P."/>
            <person name="Song L.R."/>
            <person name="Shu W.S."/>
        </authorList>
    </citation>
    <scope>NUCLEOTIDE SEQUENCE [LARGE SCALE GENOMIC DNA]</scope>
    <source>
        <strain evidence="2 3">FACHB-248</strain>
    </source>
</reference>
<dbReference type="RefSeq" id="WP_029635075.1">
    <property type="nucleotide sequence ID" value="NZ_JACJTA010000005.1"/>
</dbReference>
<name>A0ABR8GL45_9CYAN</name>
<evidence type="ECO:0000256" key="1">
    <source>
        <dbReference type="SAM" id="MobiDB-lite"/>
    </source>
</evidence>
<dbReference type="EMBL" id="JACJTA010000005">
    <property type="protein sequence ID" value="MBD2603759.1"/>
    <property type="molecule type" value="Genomic_DNA"/>
</dbReference>
<keyword evidence="3" id="KW-1185">Reference proteome</keyword>